<feature type="region of interest" description="Disordered" evidence="4">
    <location>
        <begin position="1"/>
        <end position="22"/>
    </location>
</feature>
<accession>A0A9P5JUX6</accession>
<name>A0A9P5JUX6_9AGAM</name>
<dbReference type="GO" id="GO:0046854">
    <property type="term" value="P:phosphatidylinositol phosphate biosynthetic process"/>
    <property type="evidence" value="ECO:0007669"/>
    <property type="project" value="TreeGrafter"/>
</dbReference>
<feature type="region of interest" description="Disordered" evidence="4">
    <location>
        <begin position="1207"/>
        <end position="1236"/>
    </location>
</feature>
<keyword evidence="3" id="KW-0418">Kinase</keyword>
<comment type="caution">
    <text evidence="6">The sequence shown here is derived from an EMBL/GenBank/DDBJ whole genome shotgun (WGS) entry which is preliminary data.</text>
</comment>
<keyword evidence="1 3" id="KW-0547">Nucleotide-binding</keyword>
<keyword evidence="3" id="KW-0808">Transferase</keyword>
<evidence type="ECO:0000256" key="1">
    <source>
        <dbReference type="ARBA" id="ARBA00022741"/>
    </source>
</evidence>
<dbReference type="GO" id="GO:0010008">
    <property type="term" value="C:endosome membrane"/>
    <property type="evidence" value="ECO:0007669"/>
    <property type="project" value="TreeGrafter"/>
</dbReference>
<feature type="region of interest" description="Disordered" evidence="4">
    <location>
        <begin position="787"/>
        <end position="856"/>
    </location>
</feature>
<dbReference type="Proteomes" id="UP000759537">
    <property type="component" value="Unassembled WGS sequence"/>
</dbReference>
<dbReference type="Gene3D" id="3.30.810.10">
    <property type="entry name" value="2-Layer Sandwich"/>
    <property type="match status" value="1"/>
</dbReference>
<evidence type="ECO:0000259" key="5">
    <source>
        <dbReference type="PROSITE" id="PS51455"/>
    </source>
</evidence>
<dbReference type="PANTHER" id="PTHR45748:SF7">
    <property type="entry name" value="1-PHOSPHATIDYLINOSITOL 3-PHOSPHATE 5-KINASE-RELATED"/>
    <property type="match status" value="1"/>
</dbReference>
<organism evidence="6 7">
    <name type="scientific">Russula ochroleuca</name>
    <dbReference type="NCBI Taxonomy" id="152965"/>
    <lineage>
        <taxon>Eukaryota</taxon>
        <taxon>Fungi</taxon>
        <taxon>Dikarya</taxon>
        <taxon>Basidiomycota</taxon>
        <taxon>Agaricomycotina</taxon>
        <taxon>Agaricomycetes</taxon>
        <taxon>Russulales</taxon>
        <taxon>Russulaceae</taxon>
        <taxon>Russula</taxon>
    </lineage>
</organism>
<feature type="compositionally biased region" description="Polar residues" evidence="4">
    <location>
        <begin position="396"/>
        <end position="406"/>
    </location>
</feature>
<feature type="compositionally biased region" description="Polar residues" evidence="4">
    <location>
        <begin position="331"/>
        <end position="341"/>
    </location>
</feature>
<dbReference type="SMART" id="SM00330">
    <property type="entry name" value="PIPKc"/>
    <property type="match status" value="1"/>
</dbReference>
<dbReference type="GO" id="GO:0005524">
    <property type="term" value="F:ATP binding"/>
    <property type="evidence" value="ECO:0007669"/>
    <property type="project" value="UniProtKB-UniRule"/>
</dbReference>
<feature type="region of interest" description="Disordered" evidence="4">
    <location>
        <begin position="95"/>
        <end position="159"/>
    </location>
</feature>
<feature type="compositionally biased region" description="Basic and acidic residues" evidence="4">
    <location>
        <begin position="1035"/>
        <end position="1046"/>
    </location>
</feature>
<reference evidence="6" key="1">
    <citation type="submission" date="2019-10" db="EMBL/GenBank/DDBJ databases">
        <authorList>
            <consortium name="DOE Joint Genome Institute"/>
            <person name="Kuo A."/>
            <person name="Miyauchi S."/>
            <person name="Kiss E."/>
            <person name="Drula E."/>
            <person name="Kohler A."/>
            <person name="Sanchez-Garcia M."/>
            <person name="Andreopoulos B."/>
            <person name="Barry K.W."/>
            <person name="Bonito G."/>
            <person name="Buee M."/>
            <person name="Carver A."/>
            <person name="Chen C."/>
            <person name="Cichocki N."/>
            <person name="Clum A."/>
            <person name="Culley D."/>
            <person name="Crous P.W."/>
            <person name="Fauchery L."/>
            <person name="Girlanda M."/>
            <person name="Hayes R."/>
            <person name="Keri Z."/>
            <person name="LaButti K."/>
            <person name="Lipzen A."/>
            <person name="Lombard V."/>
            <person name="Magnuson J."/>
            <person name="Maillard F."/>
            <person name="Morin E."/>
            <person name="Murat C."/>
            <person name="Nolan M."/>
            <person name="Ohm R."/>
            <person name="Pangilinan J."/>
            <person name="Pereira M."/>
            <person name="Perotto S."/>
            <person name="Peter M."/>
            <person name="Riley R."/>
            <person name="Sitrit Y."/>
            <person name="Stielow B."/>
            <person name="Szollosi G."/>
            <person name="Zifcakova L."/>
            <person name="Stursova M."/>
            <person name="Spatafora J.W."/>
            <person name="Tedersoo L."/>
            <person name="Vaario L.-M."/>
            <person name="Yamada A."/>
            <person name="Yan M."/>
            <person name="Wang P."/>
            <person name="Xu J."/>
            <person name="Bruns T."/>
            <person name="Baldrian P."/>
            <person name="Vilgalys R."/>
            <person name="Henrissat B."/>
            <person name="Grigoriev I.V."/>
            <person name="Hibbett D."/>
            <person name="Nagy L.G."/>
            <person name="Martin F.M."/>
        </authorList>
    </citation>
    <scope>NUCLEOTIDE SEQUENCE</scope>
    <source>
        <strain evidence="6">Prilba</strain>
    </source>
</reference>
<evidence type="ECO:0000256" key="3">
    <source>
        <dbReference type="PROSITE-ProRule" id="PRU00781"/>
    </source>
</evidence>
<dbReference type="GO" id="GO:0000285">
    <property type="term" value="F:1-phosphatidylinositol-3-phosphate 5-kinase activity"/>
    <property type="evidence" value="ECO:0007669"/>
    <property type="project" value="InterPro"/>
</dbReference>
<feature type="domain" description="PIPK" evidence="5">
    <location>
        <begin position="1241"/>
        <end position="1563"/>
    </location>
</feature>
<feature type="compositionally biased region" description="Low complexity" evidence="4">
    <location>
        <begin position="1217"/>
        <end position="1227"/>
    </location>
</feature>
<dbReference type="CDD" id="cd17300">
    <property type="entry name" value="PIPKc_PIKfyve"/>
    <property type="match status" value="1"/>
</dbReference>
<protein>
    <recommendedName>
        <fullName evidence="5">PIPK domain-containing protein</fullName>
    </recommendedName>
</protein>
<feature type="compositionally biased region" description="Pro residues" evidence="4">
    <location>
        <begin position="422"/>
        <end position="433"/>
    </location>
</feature>
<keyword evidence="7" id="KW-1185">Reference proteome</keyword>
<dbReference type="InterPro" id="IPR044769">
    <property type="entry name" value="PIKfyve_PIPKc"/>
</dbReference>
<keyword evidence="2 3" id="KW-0067">ATP-binding</keyword>
<proteinExistence type="predicted"/>
<evidence type="ECO:0000313" key="6">
    <source>
        <dbReference type="EMBL" id="KAF8463018.1"/>
    </source>
</evidence>
<feature type="compositionally biased region" description="Low complexity" evidence="4">
    <location>
        <begin position="1014"/>
        <end position="1034"/>
    </location>
</feature>
<dbReference type="OrthoDB" id="158357at2759"/>
<dbReference type="EMBL" id="WHVB01000082">
    <property type="protein sequence ID" value="KAF8463018.1"/>
    <property type="molecule type" value="Genomic_DNA"/>
</dbReference>
<reference evidence="6" key="2">
    <citation type="journal article" date="2020" name="Nat. Commun.">
        <title>Large-scale genome sequencing of mycorrhizal fungi provides insights into the early evolution of symbiotic traits.</title>
        <authorList>
            <person name="Miyauchi S."/>
            <person name="Kiss E."/>
            <person name="Kuo A."/>
            <person name="Drula E."/>
            <person name="Kohler A."/>
            <person name="Sanchez-Garcia M."/>
            <person name="Morin E."/>
            <person name="Andreopoulos B."/>
            <person name="Barry K.W."/>
            <person name="Bonito G."/>
            <person name="Buee M."/>
            <person name="Carver A."/>
            <person name="Chen C."/>
            <person name="Cichocki N."/>
            <person name="Clum A."/>
            <person name="Culley D."/>
            <person name="Crous P.W."/>
            <person name="Fauchery L."/>
            <person name="Girlanda M."/>
            <person name="Hayes R.D."/>
            <person name="Keri Z."/>
            <person name="LaButti K."/>
            <person name="Lipzen A."/>
            <person name="Lombard V."/>
            <person name="Magnuson J."/>
            <person name="Maillard F."/>
            <person name="Murat C."/>
            <person name="Nolan M."/>
            <person name="Ohm R.A."/>
            <person name="Pangilinan J."/>
            <person name="Pereira M.F."/>
            <person name="Perotto S."/>
            <person name="Peter M."/>
            <person name="Pfister S."/>
            <person name="Riley R."/>
            <person name="Sitrit Y."/>
            <person name="Stielow J.B."/>
            <person name="Szollosi G."/>
            <person name="Zifcakova L."/>
            <person name="Stursova M."/>
            <person name="Spatafora J.W."/>
            <person name="Tedersoo L."/>
            <person name="Vaario L.M."/>
            <person name="Yamada A."/>
            <person name="Yan M."/>
            <person name="Wang P."/>
            <person name="Xu J."/>
            <person name="Bruns T."/>
            <person name="Baldrian P."/>
            <person name="Vilgalys R."/>
            <person name="Dunand C."/>
            <person name="Henrissat B."/>
            <person name="Grigoriev I.V."/>
            <person name="Hibbett D."/>
            <person name="Nagy L.G."/>
            <person name="Martin F.M."/>
        </authorList>
    </citation>
    <scope>NUCLEOTIDE SEQUENCE</scope>
    <source>
        <strain evidence="6">Prilba</strain>
    </source>
</reference>
<feature type="compositionally biased region" description="Basic and acidic residues" evidence="4">
    <location>
        <begin position="132"/>
        <end position="159"/>
    </location>
</feature>
<dbReference type="InterPro" id="IPR027483">
    <property type="entry name" value="PInositol-4-P-4/5-kinase_C_sf"/>
</dbReference>
<feature type="region of interest" description="Disordered" evidence="4">
    <location>
        <begin position="325"/>
        <end position="344"/>
    </location>
</feature>
<dbReference type="PANTHER" id="PTHR45748">
    <property type="entry name" value="1-PHOSPHATIDYLINOSITOL 3-PHOSPHATE 5-KINASE-RELATED"/>
    <property type="match status" value="1"/>
</dbReference>
<evidence type="ECO:0000256" key="4">
    <source>
        <dbReference type="SAM" id="MobiDB-lite"/>
    </source>
</evidence>
<feature type="region of interest" description="Disordered" evidence="4">
    <location>
        <begin position="377"/>
        <end position="437"/>
    </location>
</feature>
<feature type="compositionally biased region" description="Basic and acidic residues" evidence="4">
    <location>
        <begin position="95"/>
        <end position="115"/>
    </location>
</feature>
<feature type="region of interest" description="Disordered" evidence="4">
    <location>
        <begin position="991"/>
        <end position="1046"/>
    </location>
</feature>
<gene>
    <name evidence="6" type="ORF">DFH94DRAFT_481759</name>
</gene>
<evidence type="ECO:0000313" key="7">
    <source>
        <dbReference type="Proteomes" id="UP000759537"/>
    </source>
</evidence>
<dbReference type="InterPro" id="IPR027484">
    <property type="entry name" value="PInositol-4-P-5-kinase_N"/>
</dbReference>
<dbReference type="Gene3D" id="3.30.800.10">
    <property type="entry name" value="Phosphatidylinositol Phosphate Kinase II Beta"/>
    <property type="match status" value="1"/>
</dbReference>
<evidence type="ECO:0000256" key="2">
    <source>
        <dbReference type="ARBA" id="ARBA00022840"/>
    </source>
</evidence>
<dbReference type="Pfam" id="PF01504">
    <property type="entry name" value="PIP5K"/>
    <property type="match status" value="1"/>
</dbReference>
<dbReference type="SUPFAM" id="SSF56104">
    <property type="entry name" value="SAICAR synthase-like"/>
    <property type="match status" value="1"/>
</dbReference>
<sequence length="1590" mass="175661">MAAPRHDLNKPQPTTPVHRPSHKPLTIASVNHLHKFIGHVLEEETGLRDADKDAWVSGIESALNDLAREVNAGAWLSGIRRARVLEQKRKEQAAAEARKREQERIAKEKETEARNKAKTRAPVPADLTKSTLAKEADPAVVEAKSEITHTRKPPSDDANRNLRALQQLRNLAKTCRQSSSDDPKRARHLLLTVVLPDASPPLPSSSAAAGDAPSQRCTFTPCVYSLPAPDLFGDDPDDNCEAVVKSTLYGFREWDVNILETPEEIELIGGTFSLSRVLSADEHASLVRVLRVSTYTLLSLLLEQHFLSSSSVELHYPKIAPPSISIPPPTGTLSHRNSSPDVQVEVRGRKRDLFRQGIWSLLHKRLHRSVTVYTSSESRGVSLDLPRSEPDVPRSPRTSLDASPTSPLRPRRFSIFGGEARTPPPSPAAPPEPSPDRAFQNAVHHIEESKGMLSASPGLVISPPQLLVRLAESEKENPGRRLTGEERTGLTSILGWEGKKAAGRGNLINTTAFLRQQQLSLLYSEHVYGSDRMSQTSADGTLNKPVEGVSKRLTYVHCGIPVRWLTYAYYGSGNHDRRLGDMVTSICRQADERCAQPGCKSLRRQHEQRWIHGGIRVIAQTEARDPPASLSAHSPEDIEMWQSCKICRKSTAQCKMSDGSYLFSFAKFLELMLYSPTVYTLSHPLCEHTPPSSPSTSLPASRFNVIRHFSHKSYQVSFALSLVDDIFDLRMPRLQFMRDGWVEKTPPAMTSNTMIDDTDKKELRQEIKHWWQAIAEHLDKVEIEFTDTITPHPNPKSLPRLPSDDDDWENPPEEGLTPKGLQPVSLPPTPVHSAEPSSSSLATIKPAHSGSDPSLETFNVSDDLGDASSLHLLTNMRFAFQRAEQALYSQLRDTPNSALNNVRREFHSAAHGANRRLAAWEAKHVSKDARPRLAADREAIQEPHWWHSGFHAVPGGNVIVQDEDWGSIIAFTLSSFDYQRELANLMNPRALHAPTVPSQSPPHPPSASRQYTMSSLGRSSASSSTSSFKFFGSSHKPDPDREDSVWHEPEAYSAVVTRKEHPRDPTALLSLREVLRHKVPVESSQGAPSSSITSVSRMTNNAVPPSAWAKPAVEVNMAAVDGHVTGMPEAVVTAGRILHELDASLSPSSKGSTDSGASGFIETNVHRGKTSSILSRVSVESPGVIDPPHAVPGDKPVLPTQRAAAERASAGVLVNPSRSRSSTVSTTQDSIEPESAANDSIVLSWTSSLTNAMRYMLKADLHSPPATPPAKNHHGLLYADPLTIDERPHIKYDWTIGKRLKFSCTVYYAKQFDALRRRCGVDDAFVRSMAKCEPWKAQGGKSRSNFWKTSDDRFIIKTLVNAWNVADLQVLIDLAPSYFLHMGSTANRASILAKLLGFYTVEVRNLEAGTVQAKADLLVMENLFYSQKPTKTFDLKGIQGRKVKASSNSSASKTLFDSEWIEGQQRALTLVNPISKAIFQEAARADCDFLSRSNIMDYSLLLGIDEERKQIHCGLVDTIGSYTFAKTLEYKAKGLSGKEGKNITVVPPHEYQERFVSALDSYFLACPDKWTKPVDETKLIHDPALLPSVL</sequence>
<dbReference type="InterPro" id="IPR002498">
    <property type="entry name" value="PInositol-4-P-4/5-kinase_core"/>
</dbReference>
<dbReference type="PROSITE" id="PS51455">
    <property type="entry name" value="PIPK"/>
    <property type="match status" value="1"/>
</dbReference>